<dbReference type="PROSITE" id="PS51257">
    <property type="entry name" value="PROKAR_LIPOPROTEIN"/>
    <property type="match status" value="1"/>
</dbReference>
<keyword evidence="8" id="KW-1185">Reference proteome</keyword>
<dbReference type="Gene3D" id="1.25.40.390">
    <property type="match status" value="1"/>
</dbReference>
<dbReference type="Pfam" id="PF07980">
    <property type="entry name" value="SusD_RagB"/>
    <property type="match status" value="1"/>
</dbReference>
<dbReference type="Pfam" id="PF12771">
    <property type="entry name" value="SusD-like_2"/>
    <property type="match status" value="1"/>
</dbReference>
<evidence type="ECO:0000256" key="4">
    <source>
        <dbReference type="ARBA" id="ARBA00023136"/>
    </source>
</evidence>
<accession>A0A0H4PJ69</accession>
<dbReference type="KEGG" id="camu:CA2015_3698"/>
<keyword evidence="5" id="KW-0998">Cell outer membrane</keyword>
<organism evidence="7 8">
    <name type="scientific">Cyclobacterium amurskyense</name>
    <dbReference type="NCBI Taxonomy" id="320787"/>
    <lineage>
        <taxon>Bacteria</taxon>
        <taxon>Pseudomonadati</taxon>
        <taxon>Bacteroidota</taxon>
        <taxon>Cytophagia</taxon>
        <taxon>Cytophagales</taxon>
        <taxon>Cyclobacteriaceae</taxon>
        <taxon>Cyclobacterium</taxon>
    </lineage>
</organism>
<dbReference type="PATRIC" id="fig|320787.5.peg.4052"/>
<dbReference type="InterPro" id="IPR041662">
    <property type="entry name" value="SusD-like_2"/>
</dbReference>
<comment type="similarity">
    <text evidence="2">Belongs to the SusD family.</text>
</comment>
<dbReference type="OrthoDB" id="5694214at2"/>
<dbReference type="Proteomes" id="UP000036520">
    <property type="component" value="Chromosome"/>
</dbReference>
<evidence type="ECO:0000259" key="6">
    <source>
        <dbReference type="Pfam" id="PF07980"/>
    </source>
</evidence>
<evidence type="ECO:0000256" key="3">
    <source>
        <dbReference type="ARBA" id="ARBA00022729"/>
    </source>
</evidence>
<feature type="domain" description="RagB/SusD" evidence="6">
    <location>
        <begin position="282"/>
        <end position="540"/>
    </location>
</feature>
<evidence type="ECO:0000256" key="1">
    <source>
        <dbReference type="ARBA" id="ARBA00004442"/>
    </source>
</evidence>
<dbReference type="STRING" id="320787.CA2015_3698"/>
<dbReference type="InterPro" id="IPR012944">
    <property type="entry name" value="SusD_RagB_dom"/>
</dbReference>
<evidence type="ECO:0000313" key="7">
    <source>
        <dbReference type="EMBL" id="AKP53075.1"/>
    </source>
</evidence>
<dbReference type="EMBL" id="CP012040">
    <property type="protein sequence ID" value="AKP53075.1"/>
    <property type="molecule type" value="Genomic_DNA"/>
</dbReference>
<dbReference type="SUPFAM" id="SSF48452">
    <property type="entry name" value="TPR-like"/>
    <property type="match status" value="1"/>
</dbReference>
<evidence type="ECO:0000313" key="8">
    <source>
        <dbReference type="Proteomes" id="UP000036520"/>
    </source>
</evidence>
<dbReference type="RefSeq" id="WP_048643220.1">
    <property type="nucleotide sequence ID" value="NZ_CAXBGM010000059.1"/>
</dbReference>
<name>A0A0H4PJ69_9BACT</name>
<dbReference type="InterPro" id="IPR011990">
    <property type="entry name" value="TPR-like_helical_dom_sf"/>
</dbReference>
<keyword evidence="4" id="KW-0472">Membrane</keyword>
<proteinExistence type="inferred from homology"/>
<sequence length="541" mass="62984">MKKITIYISVLLLVVISACNDEYLERYPLDQISDAQFWSTSTDLELYANQFYIDLRDPQVNWRKDDKSDNNAPGDRNSYLWGEYVIPATGGGWGKSDWQPIRRCNYALARIADMEKDALVLRYEGEIRFFKSFYYQKMIERFGDVPWYEEDLQTDSEGLVKARDSRKVVFENMLMDLDFAIENLPEESGENRLTKYVALTFKAEACLFEGTFRKYHGLGDHEEILAEAAEAAEEVINSGRFSLYSTGNPEQDYFDLFVQQNLTGNSEVIFFQRFIEGIRMHNNVRSLGEPHTGYTKDFVQSYLSKDGLPIALSPLYQGDENFEEEFVDRDPRMKQSIYVPDRPYRIYSDGSVDYRTMPEFDNNYVTTSYYITKGYSPYEVDRLQNQTTIDVFTYRYGKLLVTYAEAKAELGEATQEVLDNSINLLRDRVGMPHLMVDVGFEDPNWPNWEVPVTPLINEIRRERRIETAGEGTRWEDLVRWKAGKLIENPLTYVGATDPETGEYRVIYPGNTRTWNDKLYLYPIPVQELSLNPQLTQNPGWE</sequence>
<keyword evidence="3" id="KW-0732">Signal</keyword>
<dbReference type="GO" id="GO:0009279">
    <property type="term" value="C:cell outer membrane"/>
    <property type="evidence" value="ECO:0007669"/>
    <property type="project" value="UniProtKB-SubCell"/>
</dbReference>
<evidence type="ECO:0000256" key="5">
    <source>
        <dbReference type="ARBA" id="ARBA00023237"/>
    </source>
</evidence>
<reference evidence="7 8" key="1">
    <citation type="submission" date="2015-07" db="EMBL/GenBank/DDBJ databases">
        <authorList>
            <person name="Kim K.M."/>
        </authorList>
    </citation>
    <scope>NUCLEOTIDE SEQUENCE [LARGE SCALE GENOMIC DNA]</scope>
    <source>
        <strain evidence="7 8">KCTC 12363</strain>
    </source>
</reference>
<comment type="subcellular location">
    <subcellularLocation>
        <location evidence="1">Cell outer membrane</location>
    </subcellularLocation>
</comment>
<gene>
    <name evidence="7" type="ORF">CA2015_3698</name>
</gene>
<evidence type="ECO:0000256" key="2">
    <source>
        <dbReference type="ARBA" id="ARBA00006275"/>
    </source>
</evidence>
<protein>
    <submittedName>
        <fullName evidence="7">Putative nutrient binding outer membrane protein</fullName>
    </submittedName>
</protein>
<dbReference type="AlphaFoldDB" id="A0A0H4PJ69"/>